<feature type="domain" description="ATP-grasp" evidence="22">
    <location>
        <begin position="111"/>
        <end position="324"/>
    </location>
</feature>
<evidence type="ECO:0000256" key="5">
    <source>
        <dbReference type="ARBA" id="ARBA00014968"/>
    </source>
</evidence>
<evidence type="ECO:0000256" key="11">
    <source>
        <dbReference type="ARBA" id="ARBA00022842"/>
    </source>
</evidence>
<comment type="cofactor">
    <cofactor evidence="1">
        <name>Mg(2+)</name>
        <dbReference type="ChEBI" id="CHEBI:18420"/>
    </cofactor>
</comment>
<reference evidence="23" key="1">
    <citation type="submission" date="2020-11" db="EMBL/GenBank/DDBJ databases">
        <authorList>
            <person name="Tran Van P."/>
        </authorList>
    </citation>
    <scope>NUCLEOTIDE SEQUENCE</scope>
</reference>
<evidence type="ECO:0000256" key="8">
    <source>
        <dbReference type="ARBA" id="ARBA00022741"/>
    </source>
</evidence>
<organism evidence="23">
    <name type="scientific">Medioppia subpectinata</name>
    <dbReference type="NCBI Taxonomy" id="1979941"/>
    <lineage>
        <taxon>Eukaryota</taxon>
        <taxon>Metazoa</taxon>
        <taxon>Ecdysozoa</taxon>
        <taxon>Arthropoda</taxon>
        <taxon>Chelicerata</taxon>
        <taxon>Arachnida</taxon>
        <taxon>Acari</taxon>
        <taxon>Acariformes</taxon>
        <taxon>Sarcoptiformes</taxon>
        <taxon>Oribatida</taxon>
        <taxon>Brachypylina</taxon>
        <taxon>Oppioidea</taxon>
        <taxon>Oppiidae</taxon>
        <taxon>Medioppia</taxon>
    </lineage>
</organism>
<dbReference type="InterPro" id="IPR011761">
    <property type="entry name" value="ATP-grasp"/>
</dbReference>
<evidence type="ECO:0000256" key="10">
    <source>
        <dbReference type="ARBA" id="ARBA00022840"/>
    </source>
</evidence>
<feature type="compositionally biased region" description="Polar residues" evidence="21">
    <location>
        <begin position="388"/>
        <end position="409"/>
    </location>
</feature>
<evidence type="ECO:0000313" key="24">
    <source>
        <dbReference type="Proteomes" id="UP000759131"/>
    </source>
</evidence>
<name>A0A7R9PVC6_9ACAR</name>
<dbReference type="Gene3D" id="3.30.470.20">
    <property type="entry name" value="ATP-grasp fold, B domain"/>
    <property type="match status" value="1"/>
</dbReference>
<evidence type="ECO:0000256" key="9">
    <source>
        <dbReference type="ARBA" id="ARBA00022777"/>
    </source>
</evidence>
<keyword evidence="8 20" id="KW-0547">Nucleotide-binding</keyword>
<evidence type="ECO:0000256" key="7">
    <source>
        <dbReference type="ARBA" id="ARBA00022723"/>
    </source>
</evidence>
<dbReference type="EMBL" id="OC855573">
    <property type="protein sequence ID" value="CAD7622258.1"/>
    <property type="molecule type" value="Genomic_DNA"/>
</dbReference>
<keyword evidence="12" id="KW-0413">Isomerase</keyword>
<dbReference type="InterPro" id="IPR040464">
    <property type="entry name" value="InsP(3)kin_ATP-grasp"/>
</dbReference>
<evidence type="ECO:0000256" key="21">
    <source>
        <dbReference type="SAM" id="MobiDB-lite"/>
    </source>
</evidence>
<dbReference type="EC" id="2.7.1.134" evidence="4"/>
<dbReference type="GO" id="GO:0005524">
    <property type="term" value="F:ATP binding"/>
    <property type="evidence" value="ECO:0007669"/>
    <property type="project" value="UniProtKB-UniRule"/>
</dbReference>
<evidence type="ECO:0000256" key="14">
    <source>
        <dbReference type="ARBA" id="ARBA00033609"/>
    </source>
</evidence>
<comment type="catalytic activity">
    <reaction evidence="14">
        <text>1D-myo-inositol 1,3,4-trisphosphate + ATP = 1D-myo-inositol 1,3,4,5-tetrakisphosphate + ADP + H(+)</text>
        <dbReference type="Rhea" id="RHEA:13253"/>
        <dbReference type="ChEBI" id="CHEBI:15378"/>
        <dbReference type="ChEBI" id="CHEBI:30616"/>
        <dbReference type="ChEBI" id="CHEBI:57895"/>
        <dbReference type="ChEBI" id="CHEBI:58414"/>
        <dbReference type="ChEBI" id="CHEBI:456216"/>
        <dbReference type="EC" id="2.7.1.159"/>
    </reaction>
    <physiologicalReaction direction="left-to-right" evidence="14">
        <dbReference type="Rhea" id="RHEA:13254"/>
    </physiologicalReaction>
    <physiologicalReaction direction="right-to-left" evidence="14">
        <dbReference type="Rhea" id="RHEA:13255"/>
    </physiologicalReaction>
</comment>
<protein>
    <recommendedName>
        <fullName evidence="5">Inositol-tetrakisphosphate 1-kinase</fullName>
        <ecNumber evidence="4">2.7.1.134</ecNumber>
        <ecNumber evidence="3">2.7.1.159</ecNumber>
    </recommendedName>
    <alternativeName>
        <fullName evidence="13">Inositol 1,3,4-trisphosphate 5/6-kinase</fullName>
    </alternativeName>
</protein>
<dbReference type="EC" id="2.7.1.159" evidence="3"/>
<evidence type="ECO:0000256" key="16">
    <source>
        <dbReference type="ARBA" id="ARBA00033645"/>
    </source>
</evidence>
<dbReference type="PANTHER" id="PTHR14217:SF1">
    <property type="entry name" value="INOSITOL-TETRAKISPHOSPHATE 1-KINASE"/>
    <property type="match status" value="1"/>
</dbReference>
<dbReference type="GO" id="GO:0000287">
    <property type="term" value="F:magnesium ion binding"/>
    <property type="evidence" value="ECO:0007669"/>
    <property type="project" value="InterPro"/>
</dbReference>
<gene>
    <name evidence="23" type="ORF">OSB1V03_LOCUS2723</name>
</gene>
<keyword evidence="7" id="KW-0479">Metal-binding</keyword>
<dbReference type="EMBL" id="CAJPIZ010000998">
    <property type="protein sequence ID" value="CAG2102688.1"/>
    <property type="molecule type" value="Genomic_DNA"/>
</dbReference>
<feature type="region of interest" description="Disordered" evidence="21">
    <location>
        <begin position="387"/>
        <end position="415"/>
    </location>
</feature>
<dbReference type="Pfam" id="PF17927">
    <property type="entry name" value="Ins134_P3_kin_N"/>
    <property type="match status" value="1"/>
</dbReference>
<comment type="catalytic activity">
    <reaction evidence="17">
        <text>1D-myo-inositol 1,3,4-trisphosphate + ATP = 1D-myo-inositol 1,3,4,6-tetrakisphosphate + ADP + H(+)</text>
        <dbReference type="Rhea" id="RHEA:20940"/>
        <dbReference type="ChEBI" id="CHEBI:15378"/>
        <dbReference type="ChEBI" id="CHEBI:30616"/>
        <dbReference type="ChEBI" id="CHEBI:57660"/>
        <dbReference type="ChEBI" id="CHEBI:58414"/>
        <dbReference type="ChEBI" id="CHEBI:456216"/>
        <dbReference type="EC" id="2.7.1.159"/>
    </reaction>
    <physiologicalReaction direction="left-to-right" evidence="17">
        <dbReference type="Rhea" id="RHEA:20941"/>
    </physiologicalReaction>
    <physiologicalReaction direction="right-to-left" evidence="17">
        <dbReference type="Rhea" id="RHEA:20942"/>
    </physiologicalReaction>
</comment>
<feature type="region of interest" description="Disordered" evidence="21">
    <location>
        <begin position="428"/>
        <end position="448"/>
    </location>
</feature>
<evidence type="ECO:0000256" key="15">
    <source>
        <dbReference type="ARBA" id="ARBA00033624"/>
    </source>
</evidence>
<comment type="catalytic activity">
    <reaction evidence="19">
        <text>1D-myo-inositol 1,3,4-trisphosphate + 1D-myo-inositol 1,3,4,5,6-pentakisphosphate = 1D-myo-inositol 3,4,5,6-tetrakisphosphate + 1D-myo-inositol 1,3,4,6-tetrakisphosphate</text>
        <dbReference type="Rhea" id="RHEA:70263"/>
        <dbReference type="ChEBI" id="CHEBI:57539"/>
        <dbReference type="ChEBI" id="CHEBI:57660"/>
        <dbReference type="ChEBI" id="CHEBI:57733"/>
        <dbReference type="ChEBI" id="CHEBI:58414"/>
    </reaction>
    <physiologicalReaction direction="left-to-right" evidence="19">
        <dbReference type="Rhea" id="RHEA:70264"/>
    </physiologicalReaction>
    <physiologicalReaction direction="right-to-left" evidence="19">
        <dbReference type="Rhea" id="RHEA:70265"/>
    </physiologicalReaction>
</comment>
<comment type="similarity">
    <text evidence="2">Belongs to the ITPK1 family.</text>
</comment>
<keyword evidence="6" id="KW-0808">Transferase</keyword>
<keyword evidence="11" id="KW-0460">Magnesium</keyword>
<dbReference type="GO" id="GO:0047325">
    <property type="term" value="F:inositol-3,4,5,6-tetrakisphosphate 1-kinase activity"/>
    <property type="evidence" value="ECO:0007669"/>
    <property type="project" value="UniProtKB-EC"/>
</dbReference>
<keyword evidence="24" id="KW-1185">Reference proteome</keyword>
<evidence type="ECO:0000256" key="19">
    <source>
        <dbReference type="ARBA" id="ARBA00049058"/>
    </source>
</evidence>
<dbReference type="Pfam" id="PF05770">
    <property type="entry name" value="Ins134_P3_kin"/>
    <property type="match status" value="1"/>
</dbReference>
<dbReference type="FunFam" id="3.30.470.20:FF:000047">
    <property type="entry name" value="Inositol-tetrakisphosphate 1-kinase 4"/>
    <property type="match status" value="1"/>
</dbReference>
<dbReference type="AlphaFoldDB" id="A0A7R9PVC6"/>
<evidence type="ECO:0000259" key="22">
    <source>
        <dbReference type="PROSITE" id="PS50975"/>
    </source>
</evidence>
<evidence type="ECO:0000256" key="20">
    <source>
        <dbReference type="PROSITE-ProRule" id="PRU00409"/>
    </source>
</evidence>
<dbReference type="PROSITE" id="PS50975">
    <property type="entry name" value="ATP_GRASP"/>
    <property type="match status" value="1"/>
</dbReference>
<dbReference type="Gene3D" id="3.40.50.11370">
    <property type="match status" value="1"/>
</dbReference>
<keyword evidence="10 20" id="KW-0067">ATP-binding</keyword>
<dbReference type="OrthoDB" id="25308at2759"/>
<dbReference type="PANTHER" id="PTHR14217">
    <property type="entry name" value="INOSITOL-TETRAKISPHOSPHATE 1-KINASE"/>
    <property type="match status" value="1"/>
</dbReference>
<proteinExistence type="inferred from homology"/>
<evidence type="ECO:0000256" key="13">
    <source>
        <dbReference type="ARBA" id="ARBA00031742"/>
    </source>
</evidence>
<evidence type="ECO:0000313" key="23">
    <source>
        <dbReference type="EMBL" id="CAD7622258.1"/>
    </source>
</evidence>
<dbReference type="SUPFAM" id="SSF56059">
    <property type="entry name" value="Glutathione synthetase ATP-binding domain-like"/>
    <property type="match status" value="1"/>
</dbReference>
<evidence type="ECO:0000256" key="12">
    <source>
        <dbReference type="ARBA" id="ARBA00023235"/>
    </source>
</evidence>
<dbReference type="InterPro" id="IPR008656">
    <property type="entry name" value="Inositol_tetrakis-P_1-kinase"/>
</dbReference>
<comment type="catalytic activity">
    <reaction evidence="18">
        <text>1D-myo-inositol 1,3,4-trisphosphate + 1D-myo-inositol 1,3,4,5,6-pentakisphosphate = 1D-myo-inositol 3,4,5,6-tetrakisphosphate + 1D-myo-inositol 1,3,4,5-tetrakisphosphate</text>
        <dbReference type="Rhea" id="RHEA:70271"/>
        <dbReference type="ChEBI" id="CHEBI:57539"/>
        <dbReference type="ChEBI" id="CHEBI:57733"/>
        <dbReference type="ChEBI" id="CHEBI:57895"/>
        <dbReference type="ChEBI" id="CHEBI:58414"/>
    </reaction>
    <physiologicalReaction direction="left-to-right" evidence="18">
        <dbReference type="Rhea" id="RHEA:70272"/>
    </physiologicalReaction>
    <physiologicalReaction direction="right-to-left" evidence="18">
        <dbReference type="Rhea" id="RHEA:70273"/>
    </physiologicalReaction>
</comment>
<dbReference type="InterPro" id="IPR041429">
    <property type="entry name" value="ITPK1_N"/>
</dbReference>
<dbReference type="GO" id="GO:0052726">
    <property type="term" value="F:inositol-1,3,4-trisphosphate 5-kinase activity"/>
    <property type="evidence" value="ECO:0007669"/>
    <property type="project" value="InterPro"/>
</dbReference>
<comment type="catalytic activity">
    <reaction evidence="16">
        <text>1D-myo-inositol 3,4,5,6-tetrakisphosphate + ATP = 1D-myo-inositol 1,3,4,5,6-pentakisphosphate + ADP + H(+)</text>
        <dbReference type="Rhea" id="RHEA:12452"/>
        <dbReference type="ChEBI" id="CHEBI:15378"/>
        <dbReference type="ChEBI" id="CHEBI:30616"/>
        <dbReference type="ChEBI" id="CHEBI:57539"/>
        <dbReference type="ChEBI" id="CHEBI:57733"/>
        <dbReference type="ChEBI" id="CHEBI:456216"/>
        <dbReference type="EC" id="2.7.1.134"/>
    </reaction>
    <physiologicalReaction direction="left-to-right" evidence="16">
        <dbReference type="Rhea" id="RHEA:12453"/>
    </physiologicalReaction>
    <physiologicalReaction direction="right-to-left" evidence="16">
        <dbReference type="Rhea" id="RHEA:12454"/>
    </physiologicalReaction>
</comment>
<dbReference type="GO" id="GO:0052725">
    <property type="term" value="F:inositol-1,3,4-trisphosphate 6-kinase activity"/>
    <property type="evidence" value="ECO:0007669"/>
    <property type="project" value="InterPro"/>
</dbReference>
<dbReference type="GO" id="GO:0005737">
    <property type="term" value="C:cytoplasm"/>
    <property type="evidence" value="ECO:0007669"/>
    <property type="project" value="TreeGrafter"/>
</dbReference>
<evidence type="ECO:0000256" key="2">
    <source>
        <dbReference type="ARBA" id="ARBA00009601"/>
    </source>
</evidence>
<dbReference type="GO" id="GO:0032957">
    <property type="term" value="P:inositol trisphosphate metabolic process"/>
    <property type="evidence" value="ECO:0007669"/>
    <property type="project" value="InterPro"/>
</dbReference>
<dbReference type="Proteomes" id="UP000759131">
    <property type="component" value="Unassembled WGS sequence"/>
</dbReference>
<evidence type="ECO:0000256" key="1">
    <source>
        <dbReference type="ARBA" id="ARBA00001946"/>
    </source>
</evidence>
<sequence length="448" mass="50968">MANKVGFWWSEKKCLKINVNELEDNFRARGYELIKIDLDSPIEPQGPFSAIIHKLSDVMVKAQQSDQLALKQIQHFEDYVDKHPEVVILDPLENVRKLLDRYRQYKLIDDSELAREDGVFTPTFVELKTNDVNENLEKLKAAAVSFPFVCKPLVAHGSSYAHQMSLIFGASGLKTISPPCVAQSFINHNARLFKLFLIRDNYYVIERPSLKNFKYGDIDCEPVFFDSHDISKPTSCCALTELDRNDDTCQPIRDPEKERLDRIVKVVSDKLGLYLLGIDVIIDNKTGRYAIIDMNAFPGYDGVDSFLQTLCDITVEEIDNKRKGMRKTNEINELSARSDGTDTSQITCLSLQSMVKSDDNKDCTKQTKHPVIVPTIEDKKKWTETSDKSVIQSLPQNGTNDFDSGIDTSDSCDENKCKKQLPVKTVRRQHSRSFTYSSTTRPDELNSI</sequence>
<dbReference type="Gene3D" id="3.30.1490.220">
    <property type="match status" value="1"/>
</dbReference>
<accession>A0A7R9PVC6</accession>
<dbReference type="GO" id="GO:0016853">
    <property type="term" value="F:isomerase activity"/>
    <property type="evidence" value="ECO:0007669"/>
    <property type="project" value="UniProtKB-KW"/>
</dbReference>
<evidence type="ECO:0000256" key="17">
    <source>
        <dbReference type="ARBA" id="ARBA00033674"/>
    </source>
</evidence>
<comment type="catalytic activity">
    <reaction evidence="15">
        <text>1D-myo-inositol 3,4,6-trisphosphate + ATP = 1D-myo-inositol 1,3,4,6-tetrakisphosphate + ADP + H(+)</text>
        <dbReference type="Rhea" id="RHEA:70287"/>
        <dbReference type="ChEBI" id="CHEBI:15378"/>
        <dbReference type="ChEBI" id="CHEBI:30616"/>
        <dbReference type="ChEBI" id="CHEBI:57660"/>
        <dbReference type="ChEBI" id="CHEBI:189099"/>
        <dbReference type="ChEBI" id="CHEBI:456216"/>
    </reaction>
    <physiologicalReaction direction="left-to-right" evidence="15">
        <dbReference type="Rhea" id="RHEA:70288"/>
    </physiologicalReaction>
    <physiologicalReaction direction="right-to-left" evidence="15">
        <dbReference type="Rhea" id="RHEA:70289"/>
    </physiologicalReaction>
</comment>
<keyword evidence="9" id="KW-0418">Kinase</keyword>
<evidence type="ECO:0000256" key="3">
    <source>
        <dbReference type="ARBA" id="ARBA00012017"/>
    </source>
</evidence>
<evidence type="ECO:0000256" key="6">
    <source>
        <dbReference type="ARBA" id="ARBA00022679"/>
    </source>
</evidence>
<evidence type="ECO:0000256" key="18">
    <source>
        <dbReference type="ARBA" id="ARBA00047728"/>
    </source>
</evidence>
<evidence type="ECO:0000256" key="4">
    <source>
        <dbReference type="ARBA" id="ARBA00012072"/>
    </source>
</evidence>